<keyword evidence="1" id="KW-0193">Cuticle</keyword>
<feature type="compositionally biased region" description="Polar residues" evidence="2">
    <location>
        <begin position="696"/>
        <end position="710"/>
    </location>
</feature>
<feature type="compositionally biased region" description="Acidic residues" evidence="2">
    <location>
        <begin position="226"/>
        <end position="240"/>
    </location>
</feature>
<evidence type="ECO:0000313" key="4">
    <source>
        <dbReference type="EMBL" id="KAH0552134.1"/>
    </source>
</evidence>
<name>A0AAV7II12_COTGL</name>
<dbReference type="AlphaFoldDB" id="A0AAV7II12"/>
<evidence type="ECO:0000313" key="5">
    <source>
        <dbReference type="Proteomes" id="UP000826195"/>
    </source>
</evidence>
<dbReference type="EMBL" id="JAHXZJ010001492">
    <property type="protein sequence ID" value="KAH0552134.1"/>
    <property type="molecule type" value="Genomic_DNA"/>
</dbReference>
<evidence type="ECO:0000256" key="1">
    <source>
        <dbReference type="PROSITE-ProRule" id="PRU00497"/>
    </source>
</evidence>
<dbReference type="PANTHER" id="PTHR10380">
    <property type="entry name" value="CUTICLE PROTEIN"/>
    <property type="match status" value="1"/>
</dbReference>
<dbReference type="PANTHER" id="PTHR10380:SF209">
    <property type="match status" value="1"/>
</dbReference>
<feature type="compositionally biased region" description="Basic and acidic residues" evidence="2">
    <location>
        <begin position="262"/>
        <end position="272"/>
    </location>
</feature>
<feature type="compositionally biased region" description="Polar residues" evidence="2">
    <location>
        <begin position="321"/>
        <end position="335"/>
    </location>
</feature>
<feature type="compositionally biased region" description="Polar residues" evidence="2">
    <location>
        <begin position="353"/>
        <end position="365"/>
    </location>
</feature>
<dbReference type="InterPro" id="IPR000618">
    <property type="entry name" value="Insect_cuticle"/>
</dbReference>
<feature type="region of interest" description="Disordered" evidence="2">
    <location>
        <begin position="352"/>
        <end position="378"/>
    </location>
</feature>
<proteinExistence type="predicted"/>
<evidence type="ECO:0000256" key="2">
    <source>
        <dbReference type="SAM" id="MobiDB-lite"/>
    </source>
</evidence>
<comment type="caution">
    <text evidence="4">The sequence shown here is derived from an EMBL/GenBank/DDBJ whole genome shotgun (WGS) entry which is preliminary data.</text>
</comment>
<feature type="compositionally biased region" description="Basic and acidic residues" evidence="2">
    <location>
        <begin position="294"/>
        <end position="316"/>
    </location>
</feature>
<feature type="compositionally biased region" description="Low complexity" evidence="2">
    <location>
        <begin position="128"/>
        <end position="164"/>
    </location>
</feature>
<evidence type="ECO:0000256" key="3">
    <source>
        <dbReference type="SAM" id="SignalP"/>
    </source>
</evidence>
<feature type="signal peptide" evidence="3">
    <location>
        <begin position="1"/>
        <end position="29"/>
    </location>
</feature>
<dbReference type="GO" id="GO:0062129">
    <property type="term" value="C:chitin-based extracellular matrix"/>
    <property type="evidence" value="ECO:0007669"/>
    <property type="project" value="TreeGrafter"/>
</dbReference>
<reference evidence="4 5" key="1">
    <citation type="journal article" date="2021" name="J. Hered.">
        <title>A chromosome-level genome assembly of the parasitoid wasp, Cotesia glomerata (Hymenoptera: Braconidae).</title>
        <authorList>
            <person name="Pinto B.J."/>
            <person name="Weis J.J."/>
            <person name="Gamble T."/>
            <person name="Ode P.J."/>
            <person name="Paul R."/>
            <person name="Zaspel J.M."/>
        </authorList>
    </citation>
    <scope>NUCLEOTIDE SEQUENCE [LARGE SCALE GENOMIC DNA]</scope>
    <source>
        <strain evidence="4">CgM1</strain>
    </source>
</reference>
<dbReference type="PROSITE" id="PS51155">
    <property type="entry name" value="CHIT_BIND_RR_2"/>
    <property type="match status" value="1"/>
</dbReference>
<protein>
    <submittedName>
        <fullName evidence="4">Uncharacterized protein</fullName>
    </submittedName>
</protein>
<organism evidence="4 5">
    <name type="scientific">Cotesia glomerata</name>
    <name type="common">Lepidopteran parasitic wasp</name>
    <name type="synonym">Apanteles glomeratus</name>
    <dbReference type="NCBI Taxonomy" id="32391"/>
    <lineage>
        <taxon>Eukaryota</taxon>
        <taxon>Metazoa</taxon>
        <taxon>Ecdysozoa</taxon>
        <taxon>Arthropoda</taxon>
        <taxon>Hexapoda</taxon>
        <taxon>Insecta</taxon>
        <taxon>Pterygota</taxon>
        <taxon>Neoptera</taxon>
        <taxon>Endopterygota</taxon>
        <taxon>Hymenoptera</taxon>
        <taxon>Apocrita</taxon>
        <taxon>Ichneumonoidea</taxon>
        <taxon>Braconidae</taxon>
        <taxon>Microgastrinae</taxon>
        <taxon>Cotesia</taxon>
    </lineage>
</organism>
<keyword evidence="5" id="KW-1185">Reference proteome</keyword>
<feature type="compositionally biased region" description="Polar residues" evidence="2">
    <location>
        <begin position="197"/>
        <end position="207"/>
    </location>
</feature>
<accession>A0AAV7II12</accession>
<feature type="chain" id="PRO_5043630710" evidence="3">
    <location>
        <begin position="30"/>
        <end position="736"/>
    </location>
</feature>
<dbReference type="Pfam" id="PF00379">
    <property type="entry name" value="Chitin_bind_4"/>
    <property type="match status" value="1"/>
</dbReference>
<dbReference type="GO" id="GO:0008010">
    <property type="term" value="F:structural constituent of chitin-based larval cuticle"/>
    <property type="evidence" value="ECO:0007669"/>
    <property type="project" value="TreeGrafter"/>
</dbReference>
<feature type="compositionally biased region" description="Low complexity" evidence="2">
    <location>
        <begin position="181"/>
        <end position="196"/>
    </location>
</feature>
<sequence>MNGVLLKGRVWALMTPWLVAVFCLATAGCLNVTDQQTSESQNEQVAILKQLRKVNDDGSYTFGYEAGDGSFKVETRDVLGNVKGTFGFVDGDGEIKRVTYSSSNGTGFKATTISPLQERPSVVQAIPRSNRSSSSTRRPSSMSTSTESSMSSTLSTSSSSTSSTINSKLNLGPSILRRAKTTPMTSSSSNSTTTESAPKTTFGTYLKTTKRPRLFSNQHRPSPDPESSEQESSDNLEEDSQITRPTVEAKAATQRKSYFTKRPLDHTLRPITEEFEEKEEESKSQVSGNNLRRQLQDETTIKVRESQESSDEHSDVYHAGSLSTPRPLFTTTNNPKIIQRVRMERPKLLYHPNNHQQQVKSSTDENYGPAQFDDNKYQSQKNYEAENKVAEQEREAREQFVYRVPQARLSPRDYVRPMDPTYIRRQQILRDLPPGLFVQPQDDEEEYQPPVERILARLQTRAYPRPDPENVDYISEAPAMEVQPQAPPPPPVPAPATVNHQNYIPRQFVRLIRPYMDHEPRPRGYMRLQDEKDYMDGYHRNVVLPPEPPNPIAPPLSRRDFQLLLRRLLVSQYGTQALSHPRSYLDHALYDEQAYYQRPRLMYEEPIPAPRARLMPIDPLYNPYYQDPNQNYQDPRYARRVYRQKFYEQDINESDGNNHGDEILPPPVREALLLRMLQLAINNQRAMAPNAVLMSPTPSSQMTPVTTSGYRKSGPVRSVQIISDDKSEDKDDRKKL</sequence>
<feature type="region of interest" description="Disordered" evidence="2">
    <location>
        <begin position="693"/>
        <end position="736"/>
    </location>
</feature>
<gene>
    <name evidence="4" type="ORF">KQX54_006093</name>
</gene>
<dbReference type="Proteomes" id="UP000826195">
    <property type="component" value="Unassembled WGS sequence"/>
</dbReference>
<dbReference type="PROSITE" id="PS51257">
    <property type="entry name" value="PROKAR_LIPOPROTEIN"/>
    <property type="match status" value="1"/>
</dbReference>
<feature type="region of interest" description="Disordered" evidence="2">
    <location>
        <begin position="109"/>
        <end position="335"/>
    </location>
</feature>
<dbReference type="InterPro" id="IPR050468">
    <property type="entry name" value="Cuticle_Struct_Prot"/>
</dbReference>
<feature type="compositionally biased region" description="Basic and acidic residues" evidence="2">
    <location>
        <begin position="723"/>
        <end position="736"/>
    </location>
</feature>
<keyword evidence="3" id="KW-0732">Signal</keyword>